<comment type="caution">
    <text evidence="1">The sequence shown here is derived from an EMBL/GenBank/DDBJ whole genome shotgun (WGS) entry which is preliminary data.</text>
</comment>
<proteinExistence type="predicted"/>
<organism evidence="1 2">
    <name type="scientific">Nocardia fluminea</name>
    <dbReference type="NCBI Taxonomy" id="134984"/>
    <lineage>
        <taxon>Bacteria</taxon>
        <taxon>Bacillati</taxon>
        <taxon>Actinomycetota</taxon>
        <taxon>Actinomycetes</taxon>
        <taxon>Mycobacteriales</taxon>
        <taxon>Nocardiaceae</taxon>
        <taxon>Nocardia</taxon>
    </lineage>
</organism>
<name>A0A2N3VHQ7_9NOCA</name>
<evidence type="ECO:0000313" key="1">
    <source>
        <dbReference type="EMBL" id="PKV81152.1"/>
    </source>
</evidence>
<gene>
    <name evidence="1" type="ORF">ATK86_5614</name>
</gene>
<accession>A0A2N3VHQ7</accession>
<evidence type="ECO:0000313" key="2">
    <source>
        <dbReference type="Proteomes" id="UP000233766"/>
    </source>
</evidence>
<dbReference type="AlphaFoldDB" id="A0A2N3VHQ7"/>
<keyword evidence="2" id="KW-1185">Reference proteome</keyword>
<sequence>MVAAALAGFSAPASAERGDWGHTPGADLYNCQNPSVCGKTSRSVGEGWVQIWCWSDAWFIRWFKARAWTGKEWEEGWIVADQVDQQPSVPGC</sequence>
<reference evidence="1 2" key="1">
    <citation type="submission" date="2017-12" db="EMBL/GenBank/DDBJ databases">
        <title>Sequencing the genomes of 1000 Actinobacteria strains.</title>
        <authorList>
            <person name="Klenk H.-P."/>
        </authorList>
    </citation>
    <scope>NUCLEOTIDE SEQUENCE [LARGE SCALE GENOMIC DNA]</scope>
    <source>
        <strain evidence="1 2">DSM 44489</strain>
    </source>
</reference>
<protein>
    <submittedName>
        <fullName evidence="1">Uncharacterized protein</fullName>
    </submittedName>
</protein>
<dbReference type="EMBL" id="PJMW01000002">
    <property type="protein sequence ID" value="PKV81152.1"/>
    <property type="molecule type" value="Genomic_DNA"/>
</dbReference>
<dbReference type="Proteomes" id="UP000233766">
    <property type="component" value="Unassembled WGS sequence"/>
</dbReference>